<dbReference type="Pfam" id="PF00069">
    <property type="entry name" value="Pkinase"/>
    <property type="match status" value="1"/>
</dbReference>
<evidence type="ECO:0000313" key="9">
    <source>
        <dbReference type="EMBL" id="APW63720.1"/>
    </source>
</evidence>
<evidence type="ECO:0000259" key="8">
    <source>
        <dbReference type="PROSITE" id="PS50011"/>
    </source>
</evidence>
<dbReference type="RefSeq" id="WP_083713547.1">
    <property type="nucleotide sequence ID" value="NZ_CP019082.1"/>
</dbReference>
<feature type="repeat" description="WD" evidence="5">
    <location>
        <begin position="966"/>
        <end position="1001"/>
    </location>
</feature>
<sequence length="1126" mass="121760">MSSLDPSGLRSSESLPEDSVPGEEKLSEIVEDDVSSSEFRDLQACLGLLDHVWPRLNPAPDRDGGTDQFGRFRILSELGRGGFGIVFLAEDPILGRKVALKVPRVEVLSHGESWARFLREAKAASRLDHPNLVPLLETGEIGPIRYIASVYVEGPSLDVWLARRGEPVHPRFAARLVMVLARAIDHVHQRGILHLDLKPGNVLLQDADRDGEAPAEADLSGRTSLPFVPRICDFGLSRLLDAEGDDSRTVVAAGSPSYMAPEQAEGRREGISRATDVYGLGAILYELLAGRPPFRGKSSLDTIRKVVTEDPQPPRRLRPNVPRDLETICLESLAKQPLRRYASAGALADDLEGFLENRPIQARPASIWDRAWKWSQRRPAAAAFIVLAAVGLALGFAGLNRYNAALSAKNLELGEALVLARSNEQEAIAQKRLADDRERQTRRHMATSQVRQAQQAVDAEQLELADRLLDASALELGPPGARGFAWDYLSRRVGDELQVLKGHQASVEFLAASPDGRTLASGDDPGEIRLWDLSAGTCRVLASGLGGRVIGLAFSPDGRTLASSRRGFTGRVALWDVATGKLKRRLAGARGTCHRIWFSVDGSTLSAIQEAPLNDPRRRLCWDVETGDSRPVAADAARVGLRLKAVVDLLEARPAATVATPDESGFETTGRGEPGLAFTSDGRFAVLGLDDGTFEVVAARENLRIAIGRMERGRVREVLFFLSKNPDVDRAVDRILEVLEPVKASLGLDVERTAAMSPLNHDAVYAPGAGQLARWGSLRPSAFLIDSAGKRERAAYHFGLPVPVTAMTYLLDGATLAFGAVDRRIRLWRWNRPVEPPSLVGHAPKEAWSVAYSPDGRILATSGDDHEIRLWDPDSGVPRGTLRGHRSLVGTIAWAPDGETLASGGHDKTVRLWDVRGRRGRTILSGHTGFVRAVAFSPDGRILASAGDDRTIRLWNPRTGLSIAVLSGHGDAVWPLAFSPNGGTMASASLDGRIDFWDVATLRSRGFAAGPSVIGMAFSPDGATLAAAYVSEPTQLWDVASGKPRATLLGHHSDVNSIAFSPDGRSLATGGIDRSVRIWDCVEGVEMLSLVGHEARVNGVAFSPDGRTLASVDHVGAIRFWRASRP</sequence>
<dbReference type="InterPro" id="IPR011045">
    <property type="entry name" value="N2O_reductase_N"/>
</dbReference>
<dbReference type="PROSITE" id="PS50294">
    <property type="entry name" value="WD_REPEATS_REGION"/>
    <property type="match status" value="7"/>
</dbReference>
<name>A0A1U7CXP0_9BACT</name>
<dbReference type="InterPro" id="IPR008271">
    <property type="entry name" value="Ser/Thr_kinase_AS"/>
</dbReference>
<dbReference type="GO" id="GO:0004674">
    <property type="term" value="F:protein serine/threonine kinase activity"/>
    <property type="evidence" value="ECO:0007669"/>
    <property type="project" value="UniProtKB-EC"/>
</dbReference>
<dbReference type="EC" id="2.7.11.1" evidence="9"/>
<reference evidence="10" key="1">
    <citation type="submission" date="2016-12" db="EMBL/GenBank/DDBJ databases">
        <title>Comparative genomics of four Isosphaeraceae planctomycetes: a common pool of plasmids and glycoside hydrolase genes.</title>
        <authorList>
            <person name="Ivanova A."/>
        </authorList>
    </citation>
    <scope>NUCLEOTIDE SEQUENCE [LARGE SCALE GENOMIC DNA]</scope>
    <source>
        <strain evidence="10">PX4</strain>
    </source>
</reference>
<dbReference type="InterPro" id="IPR015943">
    <property type="entry name" value="WD40/YVTN_repeat-like_dom_sf"/>
</dbReference>
<organism evidence="9 10">
    <name type="scientific">Paludisphaera borealis</name>
    <dbReference type="NCBI Taxonomy" id="1387353"/>
    <lineage>
        <taxon>Bacteria</taxon>
        <taxon>Pseudomonadati</taxon>
        <taxon>Planctomycetota</taxon>
        <taxon>Planctomycetia</taxon>
        <taxon>Isosphaerales</taxon>
        <taxon>Isosphaeraceae</taxon>
        <taxon>Paludisphaera</taxon>
    </lineage>
</organism>
<dbReference type="SMART" id="SM00220">
    <property type="entry name" value="S_TKc"/>
    <property type="match status" value="1"/>
</dbReference>
<dbReference type="PANTHER" id="PTHR44019">
    <property type="entry name" value="WD REPEAT-CONTAINING PROTEIN 55"/>
    <property type="match status" value="1"/>
</dbReference>
<dbReference type="SMART" id="SM00320">
    <property type="entry name" value="WD40"/>
    <property type="match status" value="10"/>
</dbReference>
<dbReference type="InterPro" id="IPR017441">
    <property type="entry name" value="Protein_kinase_ATP_BS"/>
</dbReference>
<dbReference type="EMBL" id="CP019082">
    <property type="protein sequence ID" value="APW63720.1"/>
    <property type="molecule type" value="Genomic_DNA"/>
</dbReference>
<dbReference type="PROSITE" id="PS00108">
    <property type="entry name" value="PROTEIN_KINASE_ST"/>
    <property type="match status" value="1"/>
</dbReference>
<dbReference type="OrthoDB" id="500858at2"/>
<feature type="repeat" description="WD" evidence="5">
    <location>
        <begin position="1048"/>
        <end position="1080"/>
    </location>
</feature>
<keyword evidence="10" id="KW-1185">Reference proteome</keyword>
<feature type="repeat" description="WD" evidence="5">
    <location>
        <begin position="849"/>
        <end position="872"/>
    </location>
</feature>
<dbReference type="InterPro" id="IPR000719">
    <property type="entry name" value="Prot_kinase_dom"/>
</dbReference>
<dbReference type="PROSITE" id="PS50082">
    <property type="entry name" value="WD_REPEATS_2"/>
    <property type="match status" value="7"/>
</dbReference>
<dbReference type="Pfam" id="PF00400">
    <property type="entry name" value="WD40"/>
    <property type="match status" value="8"/>
</dbReference>
<dbReference type="CDD" id="cd14014">
    <property type="entry name" value="STKc_PknB_like"/>
    <property type="match status" value="1"/>
</dbReference>
<dbReference type="CDD" id="cd00200">
    <property type="entry name" value="WD40"/>
    <property type="match status" value="1"/>
</dbReference>
<evidence type="ECO:0000256" key="4">
    <source>
        <dbReference type="ARBA" id="ARBA00022840"/>
    </source>
</evidence>
<dbReference type="Gene3D" id="1.10.510.10">
    <property type="entry name" value="Transferase(Phosphotransferase) domain 1"/>
    <property type="match status" value="1"/>
</dbReference>
<dbReference type="InterPro" id="IPR050505">
    <property type="entry name" value="WDR55/POC1"/>
</dbReference>
<feature type="compositionally biased region" description="Polar residues" evidence="7">
    <location>
        <begin position="1"/>
        <end position="14"/>
    </location>
</feature>
<dbReference type="SUPFAM" id="SSF56112">
    <property type="entry name" value="Protein kinase-like (PK-like)"/>
    <property type="match status" value="1"/>
</dbReference>
<dbReference type="Gene3D" id="3.30.200.20">
    <property type="entry name" value="Phosphorylase Kinase, domain 1"/>
    <property type="match status" value="1"/>
</dbReference>
<feature type="repeat" description="WD" evidence="5">
    <location>
        <begin position="1090"/>
        <end position="1126"/>
    </location>
</feature>
<dbReference type="GO" id="GO:0005524">
    <property type="term" value="F:ATP binding"/>
    <property type="evidence" value="ECO:0007669"/>
    <property type="project" value="UniProtKB-UniRule"/>
</dbReference>
<dbReference type="InterPro" id="IPR019775">
    <property type="entry name" value="WD40_repeat_CS"/>
</dbReference>
<dbReference type="PROSITE" id="PS50011">
    <property type="entry name" value="PROTEIN_KINASE_DOM"/>
    <property type="match status" value="1"/>
</dbReference>
<gene>
    <name evidence="9" type="primary">prkC_15</name>
    <name evidence="9" type="ORF">BSF38_05294</name>
</gene>
<dbReference type="KEGG" id="pbor:BSF38_05294"/>
<keyword evidence="9" id="KW-0418">Kinase</keyword>
<evidence type="ECO:0000256" key="7">
    <source>
        <dbReference type="SAM" id="MobiDB-lite"/>
    </source>
</evidence>
<keyword evidence="4 6" id="KW-0067">ATP-binding</keyword>
<dbReference type="InterPro" id="IPR011009">
    <property type="entry name" value="Kinase-like_dom_sf"/>
</dbReference>
<feature type="repeat" description="WD" evidence="5">
    <location>
        <begin position="924"/>
        <end position="965"/>
    </location>
</feature>
<evidence type="ECO:0000313" key="10">
    <source>
        <dbReference type="Proteomes" id="UP000186309"/>
    </source>
</evidence>
<feature type="binding site" evidence="6">
    <location>
        <position position="101"/>
    </location>
    <ligand>
        <name>ATP</name>
        <dbReference type="ChEBI" id="CHEBI:30616"/>
    </ligand>
</feature>
<feature type="domain" description="Protein kinase" evidence="8">
    <location>
        <begin position="72"/>
        <end position="355"/>
    </location>
</feature>
<dbReference type="InterPro" id="IPR036322">
    <property type="entry name" value="WD40_repeat_dom_sf"/>
</dbReference>
<dbReference type="PANTHER" id="PTHR44019:SF8">
    <property type="entry name" value="POC1 CENTRIOLAR PROTEIN HOMOLOG"/>
    <property type="match status" value="1"/>
</dbReference>
<keyword evidence="1 5" id="KW-0853">WD repeat</keyword>
<evidence type="ECO:0000256" key="2">
    <source>
        <dbReference type="ARBA" id="ARBA00022737"/>
    </source>
</evidence>
<dbReference type="STRING" id="1387353.BSF38_05294"/>
<feature type="repeat" description="WD" evidence="5">
    <location>
        <begin position="500"/>
        <end position="541"/>
    </location>
</feature>
<dbReference type="SUPFAM" id="SSF50978">
    <property type="entry name" value="WD40 repeat-like"/>
    <property type="match status" value="1"/>
</dbReference>
<keyword evidence="2" id="KW-0677">Repeat</keyword>
<dbReference type="InterPro" id="IPR001680">
    <property type="entry name" value="WD40_rpt"/>
</dbReference>
<dbReference type="InterPro" id="IPR020472">
    <property type="entry name" value="WD40_PAC1"/>
</dbReference>
<protein>
    <submittedName>
        <fullName evidence="9">Serine/threonine-protein kinase PrkC</fullName>
        <ecNumber evidence="9">2.7.11.1</ecNumber>
    </submittedName>
</protein>
<dbReference type="AlphaFoldDB" id="A0A1U7CXP0"/>
<dbReference type="PROSITE" id="PS00678">
    <property type="entry name" value="WD_REPEATS_1"/>
    <property type="match status" value="1"/>
</dbReference>
<dbReference type="PROSITE" id="PS00107">
    <property type="entry name" value="PROTEIN_KINASE_ATP"/>
    <property type="match status" value="1"/>
</dbReference>
<dbReference type="PRINTS" id="PR00320">
    <property type="entry name" value="GPROTEINBRPT"/>
</dbReference>
<feature type="region of interest" description="Disordered" evidence="7">
    <location>
        <begin position="1"/>
        <end position="25"/>
    </location>
</feature>
<dbReference type="SUPFAM" id="SSF50974">
    <property type="entry name" value="Nitrous oxide reductase, N-terminal domain"/>
    <property type="match status" value="1"/>
</dbReference>
<proteinExistence type="predicted"/>
<evidence type="ECO:0000256" key="5">
    <source>
        <dbReference type="PROSITE-ProRule" id="PRU00221"/>
    </source>
</evidence>
<dbReference type="Gene3D" id="2.130.10.10">
    <property type="entry name" value="YVTN repeat-like/Quinoprotein amine dehydrogenase"/>
    <property type="match status" value="4"/>
</dbReference>
<accession>A0A1U7CXP0</accession>
<keyword evidence="3 6" id="KW-0547">Nucleotide-binding</keyword>
<feature type="repeat" description="WD" evidence="5">
    <location>
        <begin position="882"/>
        <end position="916"/>
    </location>
</feature>
<keyword evidence="9" id="KW-0808">Transferase</keyword>
<evidence type="ECO:0000256" key="6">
    <source>
        <dbReference type="PROSITE-ProRule" id="PRU10141"/>
    </source>
</evidence>
<dbReference type="Proteomes" id="UP000186309">
    <property type="component" value="Chromosome"/>
</dbReference>
<evidence type="ECO:0000256" key="1">
    <source>
        <dbReference type="ARBA" id="ARBA00022574"/>
    </source>
</evidence>
<evidence type="ECO:0000256" key="3">
    <source>
        <dbReference type="ARBA" id="ARBA00022741"/>
    </source>
</evidence>